<evidence type="ECO:0000256" key="3">
    <source>
        <dbReference type="ARBA" id="ARBA00022793"/>
    </source>
</evidence>
<evidence type="ECO:0000259" key="8">
    <source>
        <dbReference type="SMART" id="SM00934"/>
    </source>
</evidence>
<dbReference type="EC" id="4.1.1.23" evidence="7"/>
<reference evidence="10" key="1">
    <citation type="submission" date="2015-08" db="EMBL/GenBank/DDBJ databases">
        <authorList>
            <person name="Babu N.S."/>
            <person name="Beckwith C.J."/>
            <person name="Beseler K.G."/>
            <person name="Brison A."/>
            <person name="Carone J.V."/>
            <person name="Caskin T.P."/>
            <person name="Diamond M."/>
            <person name="Durham M.E."/>
            <person name="Foxe J.M."/>
            <person name="Go M."/>
            <person name="Henderson B.A."/>
            <person name="Jones I.B."/>
            <person name="McGettigan J.A."/>
            <person name="Micheletti S.J."/>
            <person name="Nasrallah M.E."/>
            <person name="Ortiz D."/>
            <person name="Piller C.R."/>
            <person name="Privatt S.R."/>
            <person name="Schneider S.L."/>
            <person name="Sharp S."/>
            <person name="Smith T.C."/>
            <person name="Stanton J.D."/>
            <person name="Ullery H.E."/>
            <person name="Wilson R.J."/>
            <person name="Serrano M.G."/>
            <person name="Buck G."/>
            <person name="Lee V."/>
            <person name="Wang Y."/>
            <person name="Carvalho R."/>
            <person name="Voegtly L."/>
            <person name="Shi R."/>
            <person name="Duckworth R."/>
            <person name="Johnson A."/>
            <person name="Loviza R."/>
            <person name="Walstead R."/>
            <person name="Shah Z."/>
            <person name="Kiflezghi M."/>
            <person name="Wade K."/>
            <person name="Ball S.L."/>
            <person name="Bradley K.W."/>
            <person name="Asai D.J."/>
            <person name="Bowman C.A."/>
            <person name="Russell D.A."/>
            <person name="Pope W.H."/>
            <person name="Jacobs-Sera D."/>
            <person name="Hendrix R.W."/>
            <person name="Hatfull G.F."/>
        </authorList>
    </citation>
    <scope>NUCLEOTIDE SEQUENCE [LARGE SCALE GENOMIC DNA]</scope>
    <source>
        <strain evidence="10">JCM 19170</strain>
    </source>
</reference>
<name>A0A0K6IW29_9PROT</name>
<dbReference type="OrthoDB" id="9808470at2"/>
<feature type="domain" description="Orotidine 5'-phosphate decarboxylase" evidence="8">
    <location>
        <begin position="20"/>
        <end position="261"/>
    </location>
</feature>
<dbReference type="RefSeq" id="WP_055423615.1">
    <property type="nucleotide sequence ID" value="NZ_CYHH01000006.1"/>
</dbReference>
<dbReference type="EMBL" id="CYHH01000006">
    <property type="protein sequence ID" value="CUB07326.1"/>
    <property type="molecule type" value="Genomic_DNA"/>
</dbReference>
<evidence type="ECO:0000256" key="7">
    <source>
        <dbReference type="HAMAP-Rule" id="MF_01215"/>
    </source>
</evidence>
<evidence type="ECO:0000256" key="1">
    <source>
        <dbReference type="ARBA" id="ARBA00004861"/>
    </source>
</evidence>
<dbReference type="NCBIfam" id="TIGR02127">
    <property type="entry name" value="pyrF_sub2"/>
    <property type="match status" value="1"/>
</dbReference>
<dbReference type="SMART" id="SM00934">
    <property type="entry name" value="OMPdecase"/>
    <property type="match status" value="1"/>
</dbReference>
<dbReference type="UniPathway" id="UPA00070">
    <property type="reaction ID" value="UER00120"/>
</dbReference>
<evidence type="ECO:0000313" key="10">
    <source>
        <dbReference type="Proteomes" id="UP000182108"/>
    </source>
</evidence>
<sequence length="281" mass="30242">MTQTAFLELLRGRWRDPARLLCVGLDPEPERLPRSVRALPLAEGVWVFCREVIEACAPYVCAFKPQIAHFAALGLESVLERLVAHVKLHHPDIAVILDAKRGDIGSTARHYAREAFERYGADAVTVNPYLGGDSLEPFFAYPGKGVFVLCRTSNPGSAELQALELAGGERLFERVARLAAGPWNTNGQAGLVVGATWPQEVARVRSFAPGVPLLVPGIGAQGGDLAATVRAGWWRPEFPGLILNSSRAILYASEGEDWQQASAAAAQSLVAEVRALLADLG</sequence>
<dbReference type="Gene3D" id="3.20.20.70">
    <property type="entry name" value="Aldolase class I"/>
    <property type="match status" value="1"/>
</dbReference>
<keyword evidence="5 7" id="KW-0456">Lyase</keyword>
<dbReference type="GO" id="GO:0004590">
    <property type="term" value="F:orotidine-5'-phosphate decarboxylase activity"/>
    <property type="evidence" value="ECO:0007669"/>
    <property type="project" value="UniProtKB-UniRule"/>
</dbReference>
<gene>
    <name evidence="7" type="primary">pyrF</name>
    <name evidence="9" type="ORF">Ga0061068_10676</name>
</gene>
<evidence type="ECO:0000256" key="5">
    <source>
        <dbReference type="ARBA" id="ARBA00023239"/>
    </source>
</evidence>
<keyword evidence="10" id="KW-1185">Reference proteome</keyword>
<dbReference type="HAMAP" id="MF_01215">
    <property type="entry name" value="OMPdecase_type2"/>
    <property type="match status" value="1"/>
</dbReference>
<evidence type="ECO:0000313" key="9">
    <source>
        <dbReference type="EMBL" id="CUB07326.1"/>
    </source>
</evidence>
<dbReference type="AlphaFoldDB" id="A0A0K6IW29"/>
<dbReference type="PANTHER" id="PTHR43375">
    <property type="entry name" value="OROTIDINE 5'-PHOSPHATE DECARBOXYLASE"/>
    <property type="match status" value="1"/>
</dbReference>
<evidence type="ECO:0000256" key="6">
    <source>
        <dbReference type="ARBA" id="ARBA00049157"/>
    </source>
</evidence>
<accession>A0A0K6IW29</accession>
<dbReference type="Proteomes" id="UP000182108">
    <property type="component" value="Unassembled WGS sequence"/>
</dbReference>
<dbReference type="PROSITE" id="PS00156">
    <property type="entry name" value="OMPDECASE"/>
    <property type="match status" value="1"/>
</dbReference>
<dbReference type="InterPro" id="IPR011995">
    <property type="entry name" value="OMPdecase_type-2"/>
</dbReference>
<dbReference type="InterPro" id="IPR018089">
    <property type="entry name" value="OMPdecase_AS"/>
</dbReference>
<dbReference type="Pfam" id="PF00215">
    <property type="entry name" value="OMPdecase"/>
    <property type="match status" value="1"/>
</dbReference>
<dbReference type="InterPro" id="IPR011060">
    <property type="entry name" value="RibuloseP-bd_barrel"/>
</dbReference>
<evidence type="ECO:0000256" key="4">
    <source>
        <dbReference type="ARBA" id="ARBA00022975"/>
    </source>
</evidence>
<dbReference type="InterPro" id="IPR013785">
    <property type="entry name" value="Aldolase_TIM"/>
</dbReference>
<dbReference type="SUPFAM" id="SSF51366">
    <property type="entry name" value="Ribulose-phoshate binding barrel"/>
    <property type="match status" value="1"/>
</dbReference>
<dbReference type="PANTHER" id="PTHR43375:SF1">
    <property type="entry name" value="OROTIDINE 5'-PHOSPHATE DECARBOXYLASE"/>
    <property type="match status" value="1"/>
</dbReference>
<feature type="active site" description="Proton donor" evidence="7">
    <location>
        <position position="100"/>
    </location>
</feature>
<keyword evidence="3 7" id="KW-0210">Decarboxylase</keyword>
<dbReference type="GO" id="GO:0006207">
    <property type="term" value="P:'de novo' pyrimidine nucleobase biosynthetic process"/>
    <property type="evidence" value="ECO:0007669"/>
    <property type="project" value="InterPro"/>
</dbReference>
<dbReference type="GO" id="GO:0044205">
    <property type="term" value="P:'de novo' UMP biosynthetic process"/>
    <property type="evidence" value="ECO:0007669"/>
    <property type="project" value="UniProtKB-UniRule"/>
</dbReference>
<comment type="catalytic activity">
    <reaction evidence="6 7">
        <text>orotidine 5'-phosphate + H(+) = UMP + CO2</text>
        <dbReference type="Rhea" id="RHEA:11596"/>
        <dbReference type="ChEBI" id="CHEBI:15378"/>
        <dbReference type="ChEBI" id="CHEBI:16526"/>
        <dbReference type="ChEBI" id="CHEBI:57538"/>
        <dbReference type="ChEBI" id="CHEBI:57865"/>
        <dbReference type="EC" id="4.1.1.23"/>
    </reaction>
</comment>
<evidence type="ECO:0000256" key="2">
    <source>
        <dbReference type="ARBA" id="ARBA00008847"/>
    </source>
</evidence>
<organism evidence="9 10">
    <name type="scientific">Tepidiphilus thermophilus</name>
    <dbReference type="NCBI Taxonomy" id="876478"/>
    <lineage>
        <taxon>Bacteria</taxon>
        <taxon>Pseudomonadati</taxon>
        <taxon>Pseudomonadota</taxon>
        <taxon>Hydrogenophilia</taxon>
        <taxon>Hydrogenophilales</taxon>
        <taxon>Hydrogenophilaceae</taxon>
        <taxon>Tepidiphilus</taxon>
    </lineage>
</organism>
<protein>
    <recommendedName>
        <fullName evidence="7">Orotidine 5'-phosphate decarboxylase</fullName>
        <ecNumber evidence="7">4.1.1.23</ecNumber>
    </recommendedName>
    <alternativeName>
        <fullName evidence="7">OMP decarboxylase</fullName>
        <shortName evidence="7">OMPDCase</shortName>
        <shortName evidence="7">OMPdecase</shortName>
    </alternativeName>
</protein>
<dbReference type="CDD" id="cd04725">
    <property type="entry name" value="OMP_decarboxylase_like"/>
    <property type="match status" value="1"/>
</dbReference>
<comment type="pathway">
    <text evidence="1 7">Pyrimidine metabolism; UMP biosynthesis via de novo pathway; UMP from orotate: step 2/2.</text>
</comment>
<dbReference type="InterPro" id="IPR001754">
    <property type="entry name" value="OMPdeCOase_dom"/>
</dbReference>
<keyword evidence="4 7" id="KW-0665">Pyrimidine biosynthesis</keyword>
<comment type="similarity">
    <text evidence="2 7">Belongs to the OMP decarboxylase family. Type 2 subfamily.</text>
</comment>
<proteinExistence type="inferred from homology"/>